<keyword evidence="1" id="KW-0472">Membrane</keyword>
<keyword evidence="1" id="KW-1133">Transmembrane helix</keyword>
<evidence type="ECO:0000313" key="2">
    <source>
        <dbReference type="EMBL" id="XDP99722.1"/>
    </source>
</evidence>
<dbReference type="AlphaFoldDB" id="A0AB39M453"/>
<protein>
    <submittedName>
        <fullName evidence="2">Uncharacterized protein</fullName>
    </submittedName>
</protein>
<dbReference type="RefSeq" id="WP_352182599.1">
    <property type="nucleotide sequence ID" value="NZ_CP163431.1"/>
</dbReference>
<proteinExistence type="predicted"/>
<accession>A0AB39M453</accession>
<evidence type="ECO:0000256" key="1">
    <source>
        <dbReference type="SAM" id="Phobius"/>
    </source>
</evidence>
<organism evidence="2">
    <name type="scientific">Streptomyces sp. R08</name>
    <dbReference type="NCBI Taxonomy" id="3238624"/>
    <lineage>
        <taxon>Bacteria</taxon>
        <taxon>Bacillati</taxon>
        <taxon>Actinomycetota</taxon>
        <taxon>Actinomycetes</taxon>
        <taxon>Kitasatosporales</taxon>
        <taxon>Streptomycetaceae</taxon>
        <taxon>Streptomyces</taxon>
    </lineage>
</organism>
<name>A0AB39M453_9ACTN</name>
<reference evidence="2" key="1">
    <citation type="submission" date="2024-07" db="EMBL/GenBank/DDBJ databases">
        <authorList>
            <person name="Yu S.T."/>
        </authorList>
    </citation>
    <scope>NUCLEOTIDE SEQUENCE</scope>
    <source>
        <strain evidence="2">R08</strain>
    </source>
</reference>
<keyword evidence="1" id="KW-0812">Transmembrane</keyword>
<feature type="transmembrane region" description="Helical" evidence="1">
    <location>
        <begin position="26"/>
        <end position="45"/>
    </location>
</feature>
<sequence>MEPHTAAAWLAEAANAAPRQGSGDLLRVVLIVMFLGCILTAWFLLRGYKQKDD</sequence>
<dbReference type="EMBL" id="CP163431">
    <property type="protein sequence ID" value="XDP99722.1"/>
    <property type="molecule type" value="Genomic_DNA"/>
</dbReference>
<gene>
    <name evidence="2" type="ORF">AB5J58_05795</name>
</gene>